<evidence type="ECO:0000256" key="5">
    <source>
        <dbReference type="SAM" id="MobiDB-lite"/>
    </source>
</evidence>
<dbReference type="InterPro" id="IPR002355">
    <property type="entry name" value="Cu_oxidase_Cu_BS"/>
</dbReference>
<keyword evidence="2" id="KW-0479">Metal-binding</keyword>
<keyword evidence="4" id="KW-0186">Copper</keyword>
<feature type="region of interest" description="Disordered" evidence="5">
    <location>
        <begin position="522"/>
        <end position="544"/>
    </location>
</feature>
<keyword evidence="3" id="KW-0560">Oxidoreductase</keyword>
<accession>A0A9W8CVF9</accession>
<evidence type="ECO:0000256" key="6">
    <source>
        <dbReference type="SAM" id="SignalP"/>
    </source>
</evidence>
<dbReference type="PROSITE" id="PS00080">
    <property type="entry name" value="MULTICOPPER_OXIDASE2"/>
    <property type="match status" value="1"/>
</dbReference>
<keyword evidence="6" id="KW-0732">Signal</keyword>
<dbReference type="PANTHER" id="PTHR11709:SF361">
    <property type="entry name" value="IRON TRANSPORT MULTICOPPER OXIDASE FET3"/>
    <property type="match status" value="1"/>
</dbReference>
<keyword evidence="11" id="KW-1185">Reference proteome</keyword>
<gene>
    <name evidence="10" type="primary">FET3_4</name>
    <name evidence="10" type="ORF">LPJ61_004334</name>
</gene>
<sequence length="566" mass="63942">MLSLLRGCALAWVALLLLAARAAEARSIEHFWDIEEVDFSLAGMFTRKAIGVNGQWPIPRVEATQGDTLVIHVTNKLNEPTSLHAHGIFQNGTNYYDGASMVTECGIPPNGTFTYEIPLQQAGTYWIHSHYKSQTADGLRTPLIIHDPNEVYKYDEEIVLPLEDWFHEPASVMIKQFRNPDPSIRFTPIVPYGLIDGTCINRHRINFSPGKTYRIRLLNIGASFDFHFSIEGHHVRLIEVDGVMVKERGMHGVGVAVGQRASILVTARNTTNWNYMFHADMFTDLLQMPQYNPLNFTGTVEYSPTALTAREPCATWLTVPDLDLEPLDGEPMLEADRQITLNAYSGVFSDQTFRHSFNNYTYVTPRVPTLLTALSVGKDANKSLVYGHQTNAYVLRHMEVVEVTINNHDYYSHPFHIHGHVFQIIEVGSIRSQDRTSKMAQDTPVKRDTVVVHGGQYAVIRFRADNPGVWLLHCHIDFHIMLGLQMTFIEAPDKIQQNMRGRLPDRYKENCIAQGIKTTGNAFGNQGEVQAEEDQEVPTPYPDRFESYEPPSGWKIVSYILGGNKG</sequence>
<feature type="domain" description="Plastocyanin-like" evidence="7">
    <location>
        <begin position="156"/>
        <end position="285"/>
    </location>
</feature>
<dbReference type="Pfam" id="PF07732">
    <property type="entry name" value="Cu-oxidase_3"/>
    <property type="match status" value="1"/>
</dbReference>
<dbReference type="AlphaFoldDB" id="A0A9W8CVF9"/>
<feature type="domain" description="Plastocyanin-like" evidence="8">
    <location>
        <begin position="362"/>
        <end position="493"/>
    </location>
</feature>
<dbReference type="GO" id="GO:0005507">
    <property type="term" value="F:copper ion binding"/>
    <property type="evidence" value="ECO:0007669"/>
    <property type="project" value="InterPro"/>
</dbReference>
<dbReference type="OrthoDB" id="2121828at2759"/>
<dbReference type="InterPro" id="IPR011707">
    <property type="entry name" value="Cu-oxidase-like_N"/>
</dbReference>
<dbReference type="SUPFAM" id="SSF49503">
    <property type="entry name" value="Cupredoxins"/>
    <property type="match status" value="3"/>
</dbReference>
<dbReference type="InterPro" id="IPR011706">
    <property type="entry name" value="Cu-oxidase_C"/>
</dbReference>
<evidence type="ECO:0000313" key="11">
    <source>
        <dbReference type="Proteomes" id="UP001143981"/>
    </source>
</evidence>
<evidence type="ECO:0000259" key="8">
    <source>
        <dbReference type="Pfam" id="PF07731"/>
    </source>
</evidence>
<evidence type="ECO:0000313" key="10">
    <source>
        <dbReference type="EMBL" id="KAJ1727898.1"/>
    </source>
</evidence>
<comment type="similarity">
    <text evidence="1">Belongs to the multicopper oxidase family.</text>
</comment>
<evidence type="ECO:0000259" key="9">
    <source>
        <dbReference type="Pfam" id="PF07732"/>
    </source>
</evidence>
<dbReference type="InterPro" id="IPR001117">
    <property type="entry name" value="Cu-oxidase_2nd"/>
</dbReference>
<reference evidence="10" key="1">
    <citation type="submission" date="2022-07" db="EMBL/GenBank/DDBJ databases">
        <title>Phylogenomic reconstructions and comparative analyses of Kickxellomycotina fungi.</title>
        <authorList>
            <person name="Reynolds N.K."/>
            <person name="Stajich J.E."/>
            <person name="Barry K."/>
            <person name="Grigoriev I.V."/>
            <person name="Crous P."/>
            <person name="Smith M.E."/>
        </authorList>
    </citation>
    <scope>NUCLEOTIDE SEQUENCE</scope>
    <source>
        <strain evidence="10">BCRC 34381</strain>
    </source>
</reference>
<name>A0A9W8CVF9_9FUNG</name>
<evidence type="ECO:0000256" key="3">
    <source>
        <dbReference type="ARBA" id="ARBA00023002"/>
    </source>
</evidence>
<feature type="signal peptide" evidence="6">
    <location>
        <begin position="1"/>
        <end position="25"/>
    </location>
</feature>
<evidence type="ECO:0000256" key="4">
    <source>
        <dbReference type="ARBA" id="ARBA00023008"/>
    </source>
</evidence>
<dbReference type="PANTHER" id="PTHR11709">
    <property type="entry name" value="MULTI-COPPER OXIDASE"/>
    <property type="match status" value="1"/>
</dbReference>
<feature type="domain" description="Plastocyanin-like" evidence="9">
    <location>
        <begin position="35"/>
        <end position="149"/>
    </location>
</feature>
<dbReference type="Pfam" id="PF00394">
    <property type="entry name" value="Cu-oxidase"/>
    <property type="match status" value="1"/>
</dbReference>
<protein>
    <submittedName>
        <fullName evidence="10">Ferroxidase fet3</fullName>
    </submittedName>
</protein>
<evidence type="ECO:0000256" key="1">
    <source>
        <dbReference type="ARBA" id="ARBA00010609"/>
    </source>
</evidence>
<dbReference type="Proteomes" id="UP001143981">
    <property type="component" value="Unassembled WGS sequence"/>
</dbReference>
<proteinExistence type="inferred from homology"/>
<dbReference type="Gene3D" id="2.60.40.420">
    <property type="entry name" value="Cupredoxins - blue copper proteins"/>
    <property type="match status" value="3"/>
</dbReference>
<dbReference type="InterPro" id="IPR008972">
    <property type="entry name" value="Cupredoxin"/>
</dbReference>
<evidence type="ECO:0000256" key="2">
    <source>
        <dbReference type="ARBA" id="ARBA00022723"/>
    </source>
</evidence>
<evidence type="ECO:0000259" key="7">
    <source>
        <dbReference type="Pfam" id="PF00394"/>
    </source>
</evidence>
<dbReference type="EMBL" id="JANBOI010000950">
    <property type="protein sequence ID" value="KAJ1727898.1"/>
    <property type="molecule type" value="Genomic_DNA"/>
</dbReference>
<organism evidence="10 11">
    <name type="scientific">Coemansia biformis</name>
    <dbReference type="NCBI Taxonomy" id="1286918"/>
    <lineage>
        <taxon>Eukaryota</taxon>
        <taxon>Fungi</taxon>
        <taxon>Fungi incertae sedis</taxon>
        <taxon>Zoopagomycota</taxon>
        <taxon>Kickxellomycotina</taxon>
        <taxon>Kickxellomycetes</taxon>
        <taxon>Kickxellales</taxon>
        <taxon>Kickxellaceae</taxon>
        <taxon>Coemansia</taxon>
    </lineage>
</organism>
<comment type="caution">
    <text evidence="10">The sequence shown here is derived from an EMBL/GenBank/DDBJ whole genome shotgun (WGS) entry which is preliminary data.</text>
</comment>
<feature type="chain" id="PRO_5040951070" evidence="6">
    <location>
        <begin position="26"/>
        <end position="566"/>
    </location>
</feature>
<dbReference type="GO" id="GO:0016491">
    <property type="term" value="F:oxidoreductase activity"/>
    <property type="evidence" value="ECO:0007669"/>
    <property type="project" value="UniProtKB-KW"/>
</dbReference>
<dbReference type="Pfam" id="PF07731">
    <property type="entry name" value="Cu-oxidase_2"/>
    <property type="match status" value="1"/>
</dbReference>
<dbReference type="InterPro" id="IPR045087">
    <property type="entry name" value="Cu-oxidase_fam"/>
</dbReference>